<organism evidence="3">
    <name type="scientific">Strongyloides stercoralis</name>
    <name type="common">Threadworm</name>
    <dbReference type="NCBI Taxonomy" id="6248"/>
    <lineage>
        <taxon>Eukaryota</taxon>
        <taxon>Metazoa</taxon>
        <taxon>Ecdysozoa</taxon>
        <taxon>Nematoda</taxon>
        <taxon>Chromadorea</taxon>
        <taxon>Rhabditida</taxon>
        <taxon>Tylenchina</taxon>
        <taxon>Panagrolaimomorpha</taxon>
        <taxon>Strongyloidoidea</taxon>
        <taxon>Strongyloididae</taxon>
        <taxon>Strongyloides</taxon>
    </lineage>
</organism>
<accession>A0A0K0ET07</accession>
<feature type="compositionally biased region" description="Basic and acidic residues" evidence="1">
    <location>
        <begin position="161"/>
        <end position="174"/>
    </location>
</feature>
<feature type="region of interest" description="Disordered" evidence="1">
    <location>
        <begin position="93"/>
        <end position="182"/>
    </location>
</feature>
<feature type="region of interest" description="Disordered" evidence="1">
    <location>
        <begin position="1"/>
        <end position="31"/>
    </location>
</feature>
<dbReference type="WBParaSite" id="SSTP_0001258300.1">
    <property type="protein sequence ID" value="SSTP_0001258300.1"/>
    <property type="gene ID" value="SSTP_0001258300"/>
</dbReference>
<evidence type="ECO:0000256" key="1">
    <source>
        <dbReference type="SAM" id="MobiDB-lite"/>
    </source>
</evidence>
<dbReference type="AlphaFoldDB" id="A0A0K0ET07"/>
<keyword evidence="2" id="KW-1185">Reference proteome</keyword>
<evidence type="ECO:0000313" key="4">
    <source>
        <dbReference type="WBParaSite" id="TCONS_00000297.p1"/>
    </source>
</evidence>
<feature type="compositionally biased region" description="Basic and acidic residues" evidence="1">
    <location>
        <begin position="16"/>
        <end position="28"/>
    </location>
</feature>
<dbReference type="WBParaSite" id="TCONS_00000297.p1">
    <property type="protein sequence ID" value="TCONS_00000297.p1"/>
    <property type="gene ID" value="XLOC_000310"/>
</dbReference>
<reference evidence="3" key="1">
    <citation type="submission" date="2015-08" db="UniProtKB">
        <authorList>
            <consortium name="WormBaseParasite"/>
        </authorList>
    </citation>
    <scope>IDENTIFICATION</scope>
</reference>
<proteinExistence type="predicted"/>
<protein>
    <submittedName>
        <fullName evidence="3 4">Uncharacterized protein</fullName>
    </submittedName>
</protein>
<name>A0A0K0ET07_STRER</name>
<sequence length="182" mass="20873">MTSSESKDTTSLVEGDLNKLENTKKNRYPESVSQMLKLKTSLNGAVFQRLNDKVDDAQLNEVSSKILELTNFFEKLLEESGYVKPAYNRHRNYYYRRRPNKKENNKNPDNNTEQGPAKSDGTGNNNKENIPPEKKSKKKRYNKNHNKRNKEKNLENQSNIKESEESKGEADNSSKEIGSSAV</sequence>
<dbReference type="Proteomes" id="UP000035681">
    <property type="component" value="Unplaced"/>
</dbReference>
<evidence type="ECO:0000313" key="2">
    <source>
        <dbReference type="Proteomes" id="UP000035681"/>
    </source>
</evidence>
<feature type="compositionally biased region" description="Basic residues" evidence="1">
    <location>
        <begin position="135"/>
        <end position="150"/>
    </location>
</feature>
<evidence type="ECO:0000313" key="3">
    <source>
        <dbReference type="WBParaSite" id="SSTP_0001258300.1"/>
    </source>
</evidence>